<comment type="caution">
    <text evidence="1">The sequence shown here is derived from an EMBL/GenBank/DDBJ whole genome shotgun (WGS) entry which is preliminary data.</text>
</comment>
<dbReference type="Proteomes" id="UP000627446">
    <property type="component" value="Unassembled WGS sequence"/>
</dbReference>
<evidence type="ECO:0000313" key="2">
    <source>
        <dbReference type="Proteomes" id="UP000627446"/>
    </source>
</evidence>
<sequence length="184" mass="21145">MLPIGYLYKNVAKRPDWLDVETVDDIYALSGCVSEDFADYTNYWRHNGFWLFDSPSIMKELANEHSIDLSALCLFYYEAYEVQYNDETNLWEQFFPEASFVTNIQPPKNNRLEGFDVVNFCSGTSPECSPLSCNSIAKTIPTNRHCLFDTFEEAKSAIENSAFENAEPGPYRIIAVYTINELHV</sequence>
<dbReference type="AlphaFoldDB" id="A0A923KUE5"/>
<accession>A0A923KUE5</accession>
<name>A0A923KUE5_9BURK</name>
<protein>
    <submittedName>
        <fullName evidence="1">Uncharacterized protein</fullName>
    </submittedName>
</protein>
<evidence type="ECO:0000313" key="1">
    <source>
        <dbReference type="EMBL" id="MBC3882152.1"/>
    </source>
</evidence>
<dbReference type="EMBL" id="JACOFZ010000004">
    <property type="protein sequence ID" value="MBC3882152.1"/>
    <property type="molecule type" value="Genomic_DNA"/>
</dbReference>
<organism evidence="1 2">
    <name type="scientific">Undibacterium nitidum</name>
    <dbReference type="NCBI Taxonomy" id="2762298"/>
    <lineage>
        <taxon>Bacteria</taxon>
        <taxon>Pseudomonadati</taxon>
        <taxon>Pseudomonadota</taxon>
        <taxon>Betaproteobacteria</taxon>
        <taxon>Burkholderiales</taxon>
        <taxon>Oxalobacteraceae</taxon>
        <taxon>Undibacterium</taxon>
    </lineage>
</organism>
<keyword evidence="2" id="KW-1185">Reference proteome</keyword>
<reference evidence="1" key="1">
    <citation type="submission" date="2020-08" db="EMBL/GenBank/DDBJ databases">
        <title>Novel species isolated from subtropical streams in China.</title>
        <authorList>
            <person name="Lu H."/>
        </authorList>
    </citation>
    <scope>NUCLEOTIDE SEQUENCE</scope>
    <source>
        <strain evidence="1">LX22W</strain>
    </source>
</reference>
<dbReference type="RefSeq" id="WP_186916761.1">
    <property type="nucleotide sequence ID" value="NZ_JACOFZ010000004.1"/>
</dbReference>
<gene>
    <name evidence="1" type="ORF">H8K36_12240</name>
</gene>
<proteinExistence type="predicted"/>